<sequence length="87" mass="9646">QLSGGLPIGQPVNFEQRAAAGMFARHDSGLLVEEAAHKKNSSEFFRGNLEVLVFLQRSRPLFVQQISNIFLIKRATLKVALFFALCG</sequence>
<dbReference type="Proteomes" id="UP000272412">
    <property type="component" value="Unassembled WGS sequence"/>
</dbReference>
<protein>
    <submittedName>
        <fullName evidence="1">Uncharacterized protein</fullName>
    </submittedName>
</protein>
<reference evidence="1 2" key="1">
    <citation type="submission" date="2018-11" db="EMBL/GenBank/DDBJ databases">
        <title>Neisseria weixii sp. nov. isolated from the rectal contents of plateau pika (Ochotona cruzoniae).</title>
        <authorList>
            <person name="Zhang G."/>
        </authorList>
    </citation>
    <scope>NUCLEOTIDE SEQUENCE [LARGE SCALE GENOMIC DNA]</scope>
    <source>
        <strain evidence="1 2">10009</strain>
    </source>
</reference>
<organism evidence="1 2">
    <name type="scientific">Neisseria weixii</name>
    <dbReference type="NCBI Taxonomy" id="1853276"/>
    <lineage>
        <taxon>Bacteria</taxon>
        <taxon>Pseudomonadati</taxon>
        <taxon>Pseudomonadota</taxon>
        <taxon>Betaproteobacteria</taxon>
        <taxon>Neisseriales</taxon>
        <taxon>Neisseriaceae</taxon>
        <taxon>Neisseria</taxon>
    </lineage>
</organism>
<proteinExistence type="predicted"/>
<keyword evidence="2" id="KW-1185">Reference proteome</keyword>
<gene>
    <name evidence="1" type="ORF">EGK74_12410</name>
</gene>
<comment type="caution">
    <text evidence="1">The sequence shown here is derived from an EMBL/GenBank/DDBJ whole genome shotgun (WGS) entry which is preliminary data.</text>
</comment>
<evidence type="ECO:0000313" key="1">
    <source>
        <dbReference type="EMBL" id="RPD83514.1"/>
    </source>
</evidence>
<dbReference type="RefSeq" id="WP_158608785.1">
    <property type="nucleotide sequence ID" value="NZ_RPFL01000052.1"/>
</dbReference>
<dbReference type="AlphaFoldDB" id="A0A3N4MIQ3"/>
<feature type="non-terminal residue" evidence="1">
    <location>
        <position position="1"/>
    </location>
</feature>
<name>A0A3N4MIQ3_9NEIS</name>
<accession>A0A3N4MIQ3</accession>
<dbReference type="EMBL" id="RPFL01000052">
    <property type="protein sequence ID" value="RPD83514.1"/>
    <property type="molecule type" value="Genomic_DNA"/>
</dbReference>
<evidence type="ECO:0000313" key="2">
    <source>
        <dbReference type="Proteomes" id="UP000272412"/>
    </source>
</evidence>